<feature type="compositionally biased region" description="Basic residues" evidence="4">
    <location>
        <begin position="307"/>
        <end position="316"/>
    </location>
</feature>
<dbReference type="Gene3D" id="3.30.420.10">
    <property type="entry name" value="Ribonuclease H-like superfamily/Ribonuclease H"/>
    <property type="match status" value="1"/>
</dbReference>
<evidence type="ECO:0000256" key="3">
    <source>
        <dbReference type="ARBA" id="ARBA00022839"/>
    </source>
</evidence>
<dbReference type="SMART" id="SM00479">
    <property type="entry name" value="EXOIII"/>
    <property type="match status" value="1"/>
</dbReference>
<feature type="compositionally biased region" description="Basic residues" evidence="4">
    <location>
        <begin position="338"/>
        <end position="352"/>
    </location>
</feature>
<keyword evidence="3" id="KW-0269">Exonuclease</keyword>
<dbReference type="InterPro" id="IPR013520">
    <property type="entry name" value="Ribonucl_H"/>
</dbReference>
<dbReference type="GO" id="GO:0000175">
    <property type="term" value="F:3'-5'-RNA exonuclease activity"/>
    <property type="evidence" value="ECO:0007669"/>
    <property type="project" value="InterPro"/>
</dbReference>
<feature type="region of interest" description="Disordered" evidence="4">
    <location>
        <begin position="306"/>
        <end position="352"/>
    </location>
</feature>
<dbReference type="CDD" id="cd06133">
    <property type="entry name" value="ERI-1_3'hExo_like"/>
    <property type="match status" value="1"/>
</dbReference>
<dbReference type="RefSeq" id="WP_111920661.1">
    <property type="nucleotide sequence ID" value="NZ_CAUWHR010000006.1"/>
</dbReference>
<sequence>MNYIILDLEWNQCPYGKERENKKLPFEIIEIGAVKMDENGEIISSFQQIIKPAVYRRLHFRTKEILDIDVAMLEKGMSFGKAAKQFFRWCGPEAKFCTWGSSDLVELQRNLKYYRMINFLKGPIFYYDIQKLFGLYFEGEKTARSLEYAIDFLNLGKEGKFHRALNDAYYTAEILKKLPETFVQEHYSIDCYQNPKAKGEEIYRVFENYSKYISREFYSKEEAMEDREVTKTKCFLCGQTARKKVRWFSLNPKSHLCLAYCPEHGYFKGKARIKKTDEGRYYVVKTLKCIDEQEADFIRQKKEELRKKRQMKRHNEKIRGSKSSLEQSNEENRSRSSALRKREGKKKRRKER</sequence>
<dbReference type="InterPro" id="IPR047201">
    <property type="entry name" value="ERI-1_3'hExo-like"/>
</dbReference>
<evidence type="ECO:0000256" key="4">
    <source>
        <dbReference type="SAM" id="MobiDB-lite"/>
    </source>
</evidence>
<keyword evidence="7" id="KW-1185">Reference proteome</keyword>
<evidence type="ECO:0000256" key="1">
    <source>
        <dbReference type="ARBA" id="ARBA00022722"/>
    </source>
</evidence>
<feature type="domain" description="Exonuclease" evidence="5">
    <location>
        <begin position="2"/>
        <end position="184"/>
    </location>
</feature>
<evidence type="ECO:0000313" key="6">
    <source>
        <dbReference type="EMBL" id="AWY99217.1"/>
    </source>
</evidence>
<dbReference type="SUPFAM" id="SSF53098">
    <property type="entry name" value="Ribonuclease H-like"/>
    <property type="match status" value="1"/>
</dbReference>
<evidence type="ECO:0000313" key="7">
    <source>
        <dbReference type="Proteomes" id="UP000250003"/>
    </source>
</evidence>
<dbReference type="PANTHER" id="PTHR23044:SF61">
    <property type="entry name" value="3'-5' EXORIBONUCLEASE 1-RELATED"/>
    <property type="match status" value="1"/>
</dbReference>
<dbReference type="EMBL" id="CP030280">
    <property type="protein sequence ID" value="AWY99217.1"/>
    <property type="molecule type" value="Genomic_DNA"/>
</dbReference>
<evidence type="ECO:0000256" key="2">
    <source>
        <dbReference type="ARBA" id="ARBA00022801"/>
    </source>
</evidence>
<dbReference type="PANTHER" id="PTHR23044">
    <property type="entry name" value="3'-5' EXONUCLEASE ERI1-RELATED"/>
    <property type="match status" value="1"/>
</dbReference>
<proteinExistence type="predicted"/>
<accession>A0A2Z4UE27</accession>
<protein>
    <submittedName>
        <fullName evidence="6">DNA polymerase III</fullName>
    </submittedName>
</protein>
<name>A0A2Z4UE27_9FIRM</name>
<dbReference type="InterPro" id="IPR051274">
    <property type="entry name" value="3-5_Exoribonuclease"/>
</dbReference>
<dbReference type="InterPro" id="IPR012337">
    <property type="entry name" value="RNaseH-like_sf"/>
</dbReference>
<dbReference type="InterPro" id="IPR036397">
    <property type="entry name" value="RNaseH_sf"/>
</dbReference>
<evidence type="ECO:0000259" key="5">
    <source>
        <dbReference type="SMART" id="SM00479"/>
    </source>
</evidence>
<reference evidence="7" key="1">
    <citation type="submission" date="2018-06" db="EMBL/GenBank/DDBJ databases">
        <title>Description of Blautia argi sp. nov., a new anaerobic isolated from dog feces.</title>
        <authorList>
            <person name="Chang Y.-H."/>
            <person name="Paek J."/>
            <person name="Shin Y."/>
        </authorList>
    </citation>
    <scope>NUCLEOTIDE SEQUENCE [LARGE SCALE GENOMIC DNA]</scope>
    <source>
        <strain evidence="7">KCTC 15426</strain>
    </source>
</reference>
<dbReference type="Pfam" id="PF00929">
    <property type="entry name" value="RNase_T"/>
    <property type="match status" value="1"/>
</dbReference>
<dbReference type="GO" id="GO:0003676">
    <property type="term" value="F:nucleic acid binding"/>
    <property type="evidence" value="ECO:0007669"/>
    <property type="project" value="InterPro"/>
</dbReference>
<dbReference type="AlphaFoldDB" id="A0A2Z4UE27"/>
<keyword evidence="1" id="KW-0540">Nuclease</keyword>
<dbReference type="OrthoDB" id="159416at2"/>
<organism evidence="6 7">
    <name type="scientific">Blautia argi</name>
    <dbReference type="NCBI Taxonomy" id="1912897"/>
    <lineage>
        <taxon>Bacteria</taxon>
        <taxon>Bacillati</taxon>
        <taxon>Bacillota</taxon>
        <taxon>Clostridia</taxon>
        <taxon>Lachnospirales</taxon>
        <taxon>Lachnospiraceae</taxon>
        <taxon>Blautia</taxon>
    </lineage>
</organism>
<gene>
    <name evidence="6" type="ORF">DQQ01_15040</name>
</gene>
<dbReference type="KEGG" id="blau:DQQ01_15040"/>
<keyword evidence="2" id="KW-0378">Hydrolase</keyword>
<dbReference type="Proteomes" id="UP000250003">
    <property type="component" value="Chromosome"/>
</dbReference>